<dbReference type="OrthoDB" id="3225366at2759"/>
<accession>A0A067TAV7</accession>
<evidence type="ECO:0000313" key="4">
    <source>
        <dbReference type="Proteomes" id="UP000027222"/>
    </source>
</evidence>
<keyword evidence="1" id="KW-0812">Transmembrane</keyword>
<feature type="transmembrane region" description="Helical" evidence="1">
    <location>
        <begin position="103"/>
        <end position="126"/>
    </location>
</feature>
<organism evidence="3 4">
    <name type="scientific">Galerina marginata (strain CBS 339.88)</name>
    <dbReference type="NCBI Taxonomy" id="685588"/>
    <lineage>
        <taxon>Eukaryota</taxon>
        <taxon>Fungi</taxon>
        <taxon>Dikarya</taxon>
        <taxon>Basidiomycota</taxon>
        <taxon>Agaricomycotina</taxon>
        <taxon>Agaricomycetes</taxon>
        <taxon>Agaricomycetidae</taxon>
        <taxon>Agaricales</taxon>
        <taxon>Agaricineae</taxon>
        <taxon>Strophariaceae</taxon>
        <taxon>Galerina</taxon>
    </lineage>
</organism>
<keyword evidence="4" id="KW-1185">Reference proteome</keyword>
<sequence>MTLPILKRFLNLFTVSVMTPPTVTLDYELPKTVVSVRDGWQWTCQSGAVVDKEAKAKILQNQSGLLASVAAQLLTLFKTPAPSPSDSSSNNTGQPTESLAQTFLLVCCYAAIFLNISATISSFILIDNLGEIGYRSSIPNNQRPGSPPPTTMSCTPEKLLYTYGASSKWTWMLFHWLFTFYMGILTLLIAIFTYVIMNEKLATKIAMALVFFINFLFVTFFIFIRPLTEKS</sequence>
<reference evidence="4" key="1">
    <citation type="journal article" date="2014" name="Proc. Natl. Acad. Sci. U.S.A.">
        <title>Extensive sampling of basidiomycete genomes demonstrates inadequacy of the white-rot/brown-rot paradigm for wood decay fungi.</title>
        <authorList>
            <person name="Riley R."/>
            <person name="Salamov A.A."/>
            <person name="Brown D.W."/>
            <person name="Nagy L.G."/>
            <person name="Floudas D."/>
            <person name="Held B.W."/>
            <person name="Levasseur A."/>
            <person name="Lombard V."/>
            <person name="Morin E."/>
            <person name="Otillar R."/>
            <person name="Lindquist E.A."/>
            <person name="Sun H."/>
            <person name="LaButti K.M."/>
            <person name="Schmutz J."/>
            <person name="Jabbour D."/>
            <person name="Luo H."/>
            <person name="Baker S.E."/>
            <person name="Pisabarro A.G."/>
            <person name="Walton J.D."/>
            <person name="Blanchette R.A."/>
            <person name="Henrissat B."/>
            <person name="Martin F."/>
            <person name="Cullen D."/>
            <person name="Hibbett D.S."/>
            <person name="Grigoriev I.V."/>
        </authorList>
    </citation>
    <scope>NUCLEOTIDE SEQUENCE [LARGE SCALE GENOMIC DNA]</scope>
    <source>
        <strain evidence="4">CBS 339.88</strain>
    </source>
</reference>
<keyword evidence="1" id="KW-0472">Membrane</keyword>
<gene>
    <name evidence="3" type="ORF">GALMADRAFT_1327154</name>
</gene>
<keyword evidence="2" id="KW-0732">Signal</keyword>
<dbReference type="HOGENOM" id="CLU_114617_0_0_1"/>
<dbReference type="Proteomes" id="UP000027222">
    <property type="component" value="Unassembled WGS sequence"/>
</dbReference>
<evidence type="ECO:0000256" key="2">
    <source>
        <dbReference type="SAM" id="SignalP"/>
    </source>
</evidence>
<feature type="transmembrane region" description="Helical" evidence="1">
    <location>
        <begin position="173"/>
        <end position="196"/>
    </location>
</feature>
<evidence type="ECO:0000313" key="3">
    <source>
        <dbReference type="EMBL" id="KDR77009.1"/>
    </source>
</evidence>
<protein>
    <submittedName>
        <fullName evidence="3">Uncharacterized protein</fullName>
    </submittedName>
</protein>
<feature type="signal peptide" evidence="2">
    <location>
        <begin position="1"/>
        <end position="24"/>
    </location>
</feature>
<proteinExistence type="predicted"/>
<keyword evidence="1" id="KW-1133">Transmembrane helix</keyword>
<feature type="chain" id="PRO_5001646700" evidence="2">
    <location>
        <begin position="25"/>
        <end position="231"/>
    </location>
</feature>
<dbReference type="EMBL" id="KL142377">
    <property type="protein sequence ID" value="KDR77009.1"/>
    <property type="molecule type" value="Genomic_DNA"/>
</dbReference>
<dbReference type="AlphaFoldDB" id="A0A067TAV7"/>
<name>A0A067TAV7_GALM3</name>
<feature type="transmembrane region" description="Helical" evidence="1">
    <location>
        <begin position="205"/>
        <end position="224"/>
    </location>
</feature>
<evidence type="ECO:0000256" key="1">
    <source>
        <dbReference type="SAM" id="Phobius"/>
    </source>
</evidence>